<name>A0ABQ8J8G1_DERPT</name>
<gene>
    <name evidence="3" type="ORF">DERP_004205</name>
</gene>
<accession>A0ABQ8J8G1</accession>
<feature type="transmembrane region" description="Helical" evidence="2">
    <location>
        <begin position="392"/>
        <end position="417"/>
    </location>
</feature>
<feature type="compositionally biased region" description="Low complexity" evidence="1">
    <location>
        <begin position="346"/>
        <end position="363"/>
    </location>
</feature>
<comment type="caution">
    <text evidence="3">The sequence shown here is derived from an EMBL/GenBank/DDBJ whole genome shotgun (WGS) entry which is preliminary data.</text>
</comment>
<feature type="region of interest" description="Disordered" evidence="1">
    <location>
        <begin position="346"/>
        <end position="377"/>
    </location>
</feature>
<feature type="transmembrane region" description="Helical" evidence="2">
    <location>
        <begin position="844"/>
        <end position="867"/>
    </location>
</feature>
<keyword evidence="2" id="KW-1133">Transmembrane helix</keyword>
<dbReference type="Proteomes" id="UP000887458">
    <property type="component" value="Unassembled WGS sequence"/>
</dbReference>
<evidence type="ECO:0000256" key="2">
    <source>
        <dbReference type="SAM" id="Phobius"/>
    </source>
</evidence>
<reference evidence="3 4" key="2">
    <citation type="journal article" date="2022" name="Mol. Biol. Evol.">
        <title>Comparative Genomics Reveals Insights into the Divergent Evolution of Astigmatic Mites and Household Pest Adaptations.</title>
        <authorList>
            <person name="Xiong Q."/>
            <person name="Wan A.T."/>
            <person name="Liu X."/>
            <person name="Fung C.S."/>
            <person name="Xiao X."/>
            <person name="Malainual N."/>
            <person name="Hou J."/>
            <person name="Wang L."/>
            <person name="Wang M."/>
            <person name="Yang K.Y."/>
            <person name="Cui Y."/>
            <person name="Leung E.L."/>
            <person name="Nong W."/>
            <person name="Shin S.K."/>
            <person name="Au S.W."/>
            <person name="Jeong K.Y."/>
            <person name="Chew F.T."/>
            <person name="Hui J.H."/>
            <person name="Leung T.F."/>
            <person name="Tungtrongchitr A."/>
            <person name="Zhong N."/>
            <person name="Liu Z."/>
            <person name="Tsui S.K."/>
        </authorList>
    </citation>
    <scope>NUCLEOTIDE SEQUENCE [LARGE SCALE GENOMIC DNA]</scope>
    <source>
        <strain evidence="3">Derp</strain>
    </source>
</reference>
<keyword evidence="2" id="KW-0812">Transmembrane</keyword>
<proteinExistence type="predicted"/>
<sequence>MIIIIITIIMLIIIIHQISIYQCAKTLKKSNVQKRQRQTFIKCGNKYLKETIGLSLIDDYLYQFLFVNKNLQIIRYNYQKLIRNNDNENDYKLDLIDGHMMSNGLNDLIPENIAEGIMSIIQWIGNESRINNEKPIISISMSINKMNGKIHIYCLKSYDQFTYIVGDYNQEISVNEMQTFYITNNKMKHIMGTISDRQNEGIITFFYDRSYNFQMEKLSSKDYGIENFEWTKSLSIGLNSDYIFQSENIIEMYNEKEKKQSLKSFQRIFGTNLFTYGFIDNNQLYLFTNLNEILLTFSMDVIENKFVKYPFQLKYYQNFFYCQQEEGNFDDFFTIQILSTIKSIDNNDNNNNNNDDDNNNNNNKNKRNCSDKRNCNNDNDNSNESKFFDQSVLRIGIIVISTLVLGPLLILLAIVFYRNCKYYYFHTNFVERIELQKSILRIKTFPTQQNFQLNQSINESIKCGMKYLDQTIGITIQNDHIYQIIKEKTNDGKVDLKIIIYKRVRKKFTLKNYRLNLIDGRKYDLEQIFLKEPSLKKLIENDIFNWQQQQQQPSGSFVKPKLFSATLIQQVTENQLQNNQSAYRFYCFKSFDGKYYKFSDYNLQTTKKLNNFDYHFDQTTHLTIVTDNLENIYQIQYTIDQDDGDNNGLKSKVIVYKLKSDLITNYNNLTDYYKNYEFITNLYVFEYNETTTSTTKKMNNNNNKQYRLISIKQSIPMNCEQSKLINQLTKRLFNEMFTYGFIDNDFYNYKHERIFLISNQNKRIVTFDKRVLTIDYKKDNNLLYNNELSSFSLKLITFQKFFHCKKEKITNNNHENNDDDNNENSEDRNNGILSLLQKKLFRNIIYISIIIILLLILIQLILLNFGYECFICSLLYCKKDSTSTTAKTKSKLQNYYLRITSKTSLPITSESIKKRFNKTTTDNEIIEYEMDLSNGHLHQFDDIIQSELIREQLLNIFHLAQQQKSNENVEKSPNNVDDDDDNKKKMQALIMKNKKEKNQIKFILYETTYLLNHFIAIYNDYYNENLQLMEIGFEELTKIIMISDDDDDEQLKFITYEMDGDSININNEKLSLNYYLFINLNKPNEFISTERKYKQQLNSQQLEYSRQKIRENFVQYRYRFGFILRQKFHSIKGGEEDQDQEEEEEILFLFSNKMKQVLSFNIGNIFTNKTTAIPFQQQDYQKFFNCKYFQNNDSINNNNDDNNKEKRITDNDLEVKSKLSIKFLIIIPLIIIIIIILPLFSITIMICYQHDITIGLSMVDNKIYQILLENNTIKIIIYENKEKRLKLRTTEIENNNDDSQEFDKFYYQLNLLDGYYNDFDEIIKSKLVRSRIIETFHYKHSDDGKLIRNNNIFYKHINAIITNDNNMGITFITYETSYQTNHFIAFCYENMYTDIEPEQSEHSRQKIRQIFIQYQFRYGFIQLCNITNHPLYLYNKSEKILFLFSNQRKHVLSINIGDIFSNVKYISYEQLSYKQFFKCKHSSTTDDKVITKSPYKKTTTTTTIETTTDDDYYESTTTTTEQPTSKSLSLIYLIFIISSILIICPLIAIIIMISYKNGCCRYNICFCCCCCCRRRKNPSRLINCGIDYLPETIGISMVNNQIYQILLIKETIQMIVYDNKHQRIKGRSTKQHNNNDDDNKNHNYKMDFTNGYLYQFDEIIINEYVREQIYETLHYEQKEDNENEEFIFKKQISKHMNSIIIINSNNNHIQFLTYETKYSINHLVFIFDEEISENKIIKSFKIHRNLDKMILVSDGEQNTLLISHIMNDTMFSIETIKGKDNLYFLYISSPKPNEFISTKIRGGLQLPIYSRLKLEEIFGQYDYRYGFIQKFLFFNNDDGSSNGEKIEENILFLFSNNFKKILTFNVVISLIFLLIFTNDVYGKKQKRKRIRRQEPSSNIDCGIEYLPNTIGITIINDHIYQYIQSDKIDLMDYDNQQKRFKTKQNYNYFKMNLSNGKYSYFDQIILSKNVRERTIKELHYEHNNLQEMMIL</sequence>
<evidence type="ECO:0000313" key="3">
    <source>
        <dbReference type="EMBL" id="KAH9418879.1"/>
    </source>
</evidence>
<protein>
    <submittedName>
        <fullName evidence="3">Uncharacterized protein</fullName>
    </submittedName>
</protein>
<feature type="transmembrane region" description="Helical" evidence="2">
    <location>
        <begin position="1861"/>
        <end position="1881"/>
    </location>
</feature>
<reference evidence="3 4" key="1">
    <citation type="journal article" date="2018" name="J. Allergy Clin. Immunol.">
        <title>High-quality assembly of Dermatophagoides pteronyssinus genome and transcriptome reveals a wide range of novel allergens.</title>
        <authorList>
            <person name="Liu X.Y."/>
            <person name="Yang K.Y."/>
            <person name="Wang M.Q."/>
            <person name="Kwok J.S."/>
            <person name="Zeng X."/>
            <person name="Yang Z."/>
            <person name="Xiao X.J."/>
            <person name="Lau C.P."/>
            <person name="Li Y."/>
            <person name="Huang Z.M."/>
            <person name="Ba J.G."/>
            <person name="Yim A.K."/>
            <person name="Ouyang C.Y."/>
            <person name="Ngai S.M."/>
            <person name="Chan T.F."/>
            <person name="Leung E.L."/>
            <person name="Liu L."/>
            <person name="Liu Z.G."/>
            <person name="Tsui S.K."/>
        </authorList>
    </citation>
    <scope>NUCLEOTIDE SEQUENCE [LARGE SCALE GENOMIC DNA]</scope>
    <source>
        <strain evidence="3">Derp</strain>
    </source>
</reference>
<evidence type="ECO:0000256" key="1">
    <source>
        <dbReference type="SAM" id="MobiDB-lite"/>
    </source>
</evidence>
<feature type="transmembrane region" description="Helical" evidence="2">
    <location>
        <begin position="1223"/>
        <end position="1248"/>
    </location>
</feature>
<keyword evidence="4" id="KW-1185">Reference proteome</keyword>
<organism evidence="3 4">
    <name type="scientific">Dermatophagoides pteronyssinus</name>
    <name type="common">European house dust mite</name>
    <dbReference type="NCBI Taxonomy" id="6956"/>
    <lineage>
        <taxon>Eukaryota</taxon>
        <taxon>Metazoa</taxon>
        <taxon>Ecdysozoa</taxon>
        <taxon>Arthropoda</taxon>
        <taxon>Chelicerata</taxon>
        <taxon>Arachnida</taxon>
        <taxon>Acari</taxon>
        <taxon>Acariformes</taxon>
        <taxon>Sarcoptiformes</taxon>
        <taxon>Astigmata</taxon>
        <taxon>Psoroptidia</taxon>
        <taxon>Analgoidea</taxon>
        <taxon>Pyroglyphidae</taxon>
        <taxon>Dermatophagoidinae</taxon>
        <taxon>Dermatophagoides</taxon>
    </lineage>
</organism>
<dbReference type="EMBL" id="NJHN03000062">
    <property type="protein sequence ID" value="KAH9418879.1"/>
    <property type="molecule type" value="Genomic_DNA"/>
</dbReference>
<feature type="transmembrane region" description="Helical" evidence="2">
    <location>
        <begin position="1530"/>
        <end position="1555"/>
    </location>
</feature>
<keyword evidence="2" id="KW-0472">Membrane</keyword>
<evidence type="ECO:0000313" key="4">
    <source>
        <dbReference type="Proteomes" id="UP000887458"/>
    </source>
</evidence>